<feature type="domain" description="HTH rpiR-type" evidence="12">
    <location>
        <begin position="333"/>
        <end position="409"/>
    </location>
</feature>
<dbReference type="InterPro" id="IPR001347">
    <property type="entry name" value="SIS_dom"/>
</dbReference>
<feature type="domain" description="SIS" evidence="13">
    <location>
        <begin position="453"/>
        <end position="592"/>
    </location>
</feature>
<sequence length="625" mass="67351">MLSHPKPYLDGPRLLADVGATNARFALEMAPGVFASIEVLRCDDYAGLVDVTRAYLRKVGVLRVSHAGIAIANPIGGDLVRMTNRDWTFSIDEVRQRLDLTTLLVVNDFTALAMALRHLNADQRMQVGGGEPQPNSVIGLLGPGTGLGVSALIPTEDRWVTLGSEGGHTSFAPNDEREMDVLRYCWREYPHVSGERLISGPGIELTYRALSERDGVPPLPRKAKDIVEAALTGSDPVCVETLDCFCGMLGTVASNLAVTLGALGGIYIGGGIVPRLGPRFLHSPFRARFEAKGRFSDYLSQVPTYVITAPYPAFHGVSAILADHLRGRATGDSSLLDKIRSAGPTLSKAEQRVSQLVLARPRTVLNDPIIEIARQAEVSQPTVIRFCRSLGFQGLSDFKLKLASGLTGTVPVRHSQVRHGDSAPDISAKVMENTASAILRLRDTINVAAIEEATTLLRRARRIEFYAIGNAAVVALDAQFKFFRFRVPCVAYSDTHMQIQSAELLGPGDVVVVISTSGRPADLLRSVDAAMAAGAEVIAITASKSPLARKATVSIGLDHVEDGQTFISMIARILQLVVIDVLAVGVALQRGAENPERAINEIAQHDDERPFEPESSRSRISHVTG</sequence>
<dbReference type="CDD" id="cd24008">
    <property type="entry name" value="ASKHA_NBD_GLK"/>
    <property type="match status" value="1"/>
</dbReference>
<evidence type="ECO:0000256" key="8">
    <source>
        <dbReference type="ARBA" id="ARBA00023268"/>
    </source>
</evidence>
<dbReference type="InterPro" id="IPR000281">
    <property type="entry name" value="HTH_RpiR"/>
</dbReference>
<dbReference type="Proteomes" id="UP000663570">
    <property type="component" value="Chromosome"/>
</dbReference>
<evidence type="ECO:0000259" key="12">
    <source>
        <dbReference type="PROSITE" id="PS51071"/>
    </source>
</evidence>
<comment type="similarity">
    <text evidence="10">Belongs to the bacterial glucokinase family.</text>
</comment>
<dbReference type="SUPFAM" id="SSF53697">
    <property type="entry name" value="SIS domain"/>
    <property type="match status" value="1"/>
</dbReference>
<dbReference type="InterPro" id="IPR050201">
    <property type="entry name" value="Bacterial_glucokinase"/>
</dbReference>
<evidence type="ECO:0000256" key="11">
    <source>
        <dbReference type="SAM" id="MobiDB-lite"/>
    </source>
</evidence>
<keyword evidence="10" id="KW-0547">Nucleotide-binding</keyword>
<feature type="region of interest" description="Disordered" evidence="11">
    <location>
        <begin position="604"/>
        <end position="625"/>
    </location>
</feature>
<accession>A0ABX7MAR3</accession>
<evidence type="ECO:0000256" key="5">
    <source>
        <dbReference type="ARBA" id="ARBA00023125"/>
    </source>
</evidence>
<dbReference type="Gene3D" id="3.30.420.40">
    <property type="match status" value="1"/>
</dbReference>
<dbReference type="SUPFAM" id="SSF53067">
    <property type="entry name" value="Actin-like ATPase domain"/>
    <property type="match status" value="1"/>
</dbReference>
<protein>
    <recommendedName>
        <fullName evidence="10">Glucokinase</fullName>
        <ecNumber evidence="10">2.7.1.2</ecNumber>
    </recommendedName>
    <alternativeName>
        <fullName evidence="10">Glucose kinase</fullName>
    </alternativeName>
</protein>
<proteinExistence type="inferred from homology"/>
<feature type="compositionally biased region" description="Basic and acidic residues" evidence="11">
    <location>
        <begin position="604"/>
        <end position="617"/>
    </location>
</feature>
<evidence type="ECO:0000256" key="6">
    <source>
        <dbReference type="ARBA" id="ARBA00023152"/>
    </source>
</evidence>
<keyword evidence="3 10" id="KW-0418">Kinase</keyword>
<dbReference type="InterPro" id="IPR046348">
    <property type="entry name" value="SIS_dom_sf"/>
</dbReference>
<dbReference type="Pfam" id="PF01418">
    <property type="entry name" value="HTH_6"/>
    <property type="match status" value="1"/>
</dbReference>
<dbReference type="InterPro" id="IPR035472">
    <property type="entry name" value="RpiR-like_SIS"/>
</dbReference>
<evidence type="ECO:0000256" key="10">
    <source>
        <dbReference type="HAMAP-Rule" id="MF_00524"/>
    </source>
</evidence>
<keyword evidence="15" id="KW-1185">Reference proteome</keyword>
<dbReference type="InterPro" id="IPR009057">
    <property type="entry name" value="Homeodomain-like_sf"/>
</dbReference>
<comment type="subcellular location">
    <subcellularLocation>
        <location evidence="10">Cytoplasm</location>
    </subcellularLocation>
</comment>
<evidence type="ECO:0000256" key="4">
    <source>
        <dbReference type="ARBA" id="ARBA00023015"/>
    </source>
</evidence>
<keyword evidence="10" id="KW-0963">Cytoplasm</keyword>
<dbReference type="Gene3D" id="3.40.50.10490">
    <property type="entry name" value="Glucose-6-phosphate isomerase like protein, domain 1"/>
    <property type="match status" value="1"/>
</dbReference>
<evidence type="ECO:0000256" key="7">
    <source>
        <dbReference type="ARBA" id="ARBA00023163"/>
    </source>
</evidence>
<dbReference type="Gene3D" id="3.40.367.20">
    <property type="match status" value="1"/>
</dbReference>
<dbReference type="Pfam" id="PF01380">
    <property type="entry name" value="SIS"/>
    <property type="match status" value="1"/>
</dbReference>
<evidence type="ECO:0000313" key="15">
    <source>
        <dbReference type="Proteomes" id="UP000663570"/>
    </source>
</evidence>
<evidence type="ECO:0000259" key="13">
    <source>
        <dbReference type="PROSITE" id="PS51464"/>
    </source>
</evidence>
<reference evidence="14 15" key="1">
    <citation type="submission" date="2021-02" db="EMBL/GenBank/DDBJ databases">
        <title>Niveibacterium changnyeongensis HC41.</title>
        <authorList>
            <person name="Kang M."/>
        </authorList>
    </citation>
    <scope>NUCLEOTIDE SEQUENCE [LARGE SCALE GENOMIC DNA]</scope>
    <source>
        <strain evidence="14 15">HC41</strain>
    </source>
</reference>
<evidence type="ECO:0000256" key="1">
    <source>
        <dbReference type="ARBA" id="ARBA00007693"/>
    </source>
</evidence>
<dbReference type="CDD" id="cd05013">
    <property type="entry name" value="SIS_RpiR"/>
    <property type="match status" value="1"/>
</dbReference>
<dbReference type="SUPFAM" id="SSF46689">
    <property type="entry name" value="Homeodomain-like"/>
    <property type="match status" value="1"/>
</dbReference>
<keyword evidence="2 10" id="KW-0808">Transferase</keyword>
<name>A0ABX7MAR3_9RHOO</name>
<dbReference type="PROSITE" id="PS51464">
    <property type="entry name" value="SIS"/>
    <property type="match status" value="1"/>
</dbReference>
<keyword evidence="10" id="KW-0067">ATP-binding</keyword>
<comment type="caution">
    <text evidence="10">Lacks conserved residue(s) required for the propagation of feature annotation.</text>
</comment>
<comment type="catalytic activity">
    <reaction evidence="9 10">
        <text>D-glucose + ATP = D-glucose 6-phosphate + ADP + H(+)</text>
        <dbReference type="Rhea" id="RHEA:17825"/>
        <dbReference type="ChEBI" id="CHEBI:4167"/>
        <dbReference type="ChEBI" id="CHEBI:15378"/>
        <dbReference type="ChEBI" id="CHEBI:30616"/>
        <dbReference type="ChEBI" id="CHEBI:61548"/>
        <dbReference type="ChEBI" id="CHEBI:456216"/>
        <dbReference type="EC" id="2.7.1.2"/>
    </reaction>
</comment>
<dbReference type="GO" id="GO:0004340">
    <property type="term" value="F:glucokinase activity"/>
    <property type="evidence" value="ECO:0007669"/>
    <property type="project" value="UniProtKB-EC"/>
</dbReference>
<dbReference type="InterPro" id="IPR036388">
    <property type="entry name" value="WH-like_DNA-bd_sf"/>
</dbReference>
<dbReference type="EC" id="2.7.1.2" evidence="10"/>
<keyword evidence="8" id="KW-0511">Multifunctional enzyme</keyword>
<comment type="similarity">
    <text evidence="1">In the N-terminal section; belongs to the bacterial glucokinase family.</text>
</comment>
<keyword evidence="5" id="KW-0238">DNA-binding</keyword>
<keyword evidence="4" id="KW-0805">Transcription regulation</keyword>
<evidence type="ECO:0000313" key="14">
    <source>
        <dbReference type="EMBL" id="QSI78803.1"/>
    </source>
</evidence>
<keyword evidence="7" id="KW-0804">Transcription</keyword>
<evidence type="ECO:0000256" key="3">
    <source>
        <dbReference type="ARBA" id="ARBA00022777"/>
    </source>
</evidence>
<gene>
    <name evidence="10" type="primary">glk</name>
    <name evidence="14" type="ORF">JY500_09430</name>
</gene>
<dbReference type="NCBIfam" id="NF001416">
    <property type="entry name" value="PRK00292.1-3"/>
    <property type="match status" value="1"/>
</dbReference>
<dbReference type="RefSeq" id="WP_172202968.1">
    <property type="nucleotide sequence ID" value="NZ_CP071060.1"/>
</dbReference>
<evidence type="ECO:0000256" key="9">
    <source>
        <dbReference type="ARBA" id="ARBA00049060"/>
    </source>
</evidence>
<dbReference type="PANTHER" id="PTHR47690:SF1">
    <property type="entry name" value="GLUCOKINASE"/>
    <property type="match status" value="1"/>
</dbReference>
<organism evidence="14 15">
    <name type="scientific">Niveibacterium microcysteis</name>
    <dbReference type="NCBI Taxonomy" id="2811415"/>
    <lineage>
        <taxon>Bacteria</taxon>
        <taxon>Pseudomonadati</taxon>
        <taxon>Pseudomonadota</taxon>
        <taxon>Betaproteobacteria</taxon>
        <taxon>Rhodocyclales</taxon>
        <taxon>Rhodocyclaceae</taxon>
        <taxon>Niveibacterium</taxon>
    </lineage>
</organism>
<dbReference type="Gene3D" id="1.10.10.10">
    <property type="entry name" value="Winged helix-like DNA-binding domain superfamily/Winged helix DNA-binding domain"/>
    <property type="match status" value="1"/>
</dbReference>
<dbReference type="PANTHER" id="PTHR47690">
    <property type="entry name" value="GLUCOKINASE"/>
    <property type="match status" value="1"/>
</dbReference>
<dbReference type="EMBL" id="CP071060">
    <property type="protein sequence ID" value="QSI78803.1"/>
    <property type="molecule type" value="Genomic_DNA"/>
</dbReference>
<dbReference type="InterPro" id="IPR043129">
    <property type="entry name" value="ATPase_NBD"/>
</dbReference>
<evidence type="ECO:0000256" key="2">
    <source>
        <dbReference type="ARBA" id="ARBA00022679"/>
    </source>
</evidence>
<dbReference type="HAMAP" id="MF_00524">
    <property type="entry name" value="Glucokinase"/>
    <property type="match status" value="1"/>
</dbReference>
<dbReference type="NCBIfam" id="TIGR00749">
    <property type="entry name" value="glk"/>
    <property type="match status" value="1"/>
</dbReference>
<dbReference type="PROSITE" id="PS51071">
    <property type="entry name" value="HTH_RPIR"/>
    <property type="match status" value="1"/>
</dbReference>
<dbReference type="PROSITE" id="PS00356">
    <property type="entry name" value="HTH_LACI_1"/>
    <property type="match status" value="1"/>
</dbReference>
<keyword evidence="6 10" id="KW-0324">Glycolysis</keyword>
<dbReference type="InterPro" id="IPR003836">
    <property type="entry name" value="Glucokinase"/>
</dbReference>
<dbReference type="Pfam" id="PF02685">
    <property type="entry name" value="Glucokinase"/>
    <property type="match status" value="1"/>
</dbReference>